<sequence>MTTASSISYTRRHGAGFAIASLGSGLMMASASAPSPFYPVLQREMAFSDVTMTAIFAVYAIVLLFTLLVGGSSSDHVGRRPILSLAFVLLALSALVFEAAISPLGLIGARALQGIACAFLLSTLSAAIVDLEPPERPGLAAVCNSVLPLIGLAAGALASGIVMEHASSPKIDVFVAITVISLILAAAVWLLPETSPRHEGLLQALMPRLGVPVSARSAFWQSAPAIIAGWATGGLYLSLGAPIVAVVFGIHSYLMQGAVVTLISGTGALACFIARTHQPRRIMLYGTFALSVGTVLTLAGIWIGSLTVYLLALAFAGTGFGTCFYGSLRTIVPLSPPDERGELFASIFTLSYLAFGLPVVFAGLALPYAGLHATVLVYGTTIAIMAAIAGLWRRYGSKT</sequence>
<feature type="transmembrane region" description="Helical" evidence="7">
    <location>
        <begin position="173"/>
        <end position="191"/>
    </location>
</feature>
<feature type="transmembrane region" description="Helical" evidence="7">
    <location>
        <begin position="107"/>
        <end position="129"/>
    </location>
</feature>
<keyword evidence="10" id="KW-1185">Reference proteome</keyword>
<dbReference type="GO" id="GO:0005886">
    <property type="term" value="C:plasma membrane"/>
    <property type="evidence" value="ECO:0007669"/>
    <property type="project" value="UniProtKB-SubCell"/>
</dbReference>
<comment type="caution">
    <text evidence="9">The sequence shown here is derived from an EMBL/GenBank/DDBJ whole genome shotgun (WGS) entry which is preliminary data.</text>
</comment>
<reference evidence="9 10" key="1">
    <citation type="submission" date="2020-02" db="EMBL/GenBank/DDBJ databases">
        <title>Genome sequence of the type strain CCBAU10050 of Rhizobium daejeonense.</title>
        <authorList>
            <person name="Gao J."/>
            <person name="Sun J."/>
        </authorList>
    </citation>
    <scope>NUCLEOTIDE SEQUENCE [LARGE SCALE GENOMIC DNA]</scope>
    <source>
        <strain evidence="9 10">CCBAU10050</strain>
    </source>
</reference>
<evidence type="ECO:0000256" key="3">
    <source>
        <dbReference type="ARBA" id="ARBA00022475"/>
    </source>
</evidence>
<evidence type="ECO:0000313" key="9">
    <source>
        <dbReference type="EMBL" id="NGO65864.1"/>
    </source>
</evidence>
<dbReference type="RefSeq" id="WP_163897937.1">
    <property type="nucleotide sequence ID" value="NZ_CP048425.1"/>
</dbReference>
<dbReference type="Pfam" id="PF07690">
    <property type="entry name" value="MFS_1"/>
    <property type="match status" value="1"/>
</dbReference>
<evidence type="ECO:0000256" key="1">
    <source>
        <dbReference type="ARBA" id="ARBA00004651"/>
    </source>
</evidence>
<evidence type="ECO:0000313" key="10">
    <source>
        <dbReference type="Proteomes" id="UP000477849"/>
    </source>
</evidence>
<keyword evidence="5 7" id="KW-1133">Transmembrane helix</keyword>
<dbReference type="Gene3D" id="1.20.1250.20">
    <property type="entry name" value="MFS general substrate transporter like domains"/>
    <property type="match status" value="2"/>
</dbReference>
<feature type="transmembrane region" description="Helical" evidence="7">
    <location>
        <begin position="82"/>
        <end position="101"/>
    </location>
</feature>
<dbReference type="InterPro" id="IPR036259">
    <property type="entry name" value="MFS_trans_sf"/>
</dbReference>
<dbReference type="PROSITE" id="PS50850">
    <property type="entry name" value="MFS"/>
    <property type="match status" value="1"/>
</dbReference>
<feature type="transmembrane region" description="Helical" evidence="7">
    <location>
        <begin position="50"/>
        <end position="70"/>
    </location>
</feature>
<feature type="transmembrane region" description="Helical" evidence="7">
    <location>
        <begin position="141"/>
        <end position="161"/>
    </location>
</feature>
<dbReference type="Proteomes" id="UP000477849">
    <property type="component" value="Unassembled WGS sequence"/>
</dbReference>
<evidence type="ECO:0000256" key="7">
    <source>
        <dbReference type="SAM" id="Phobius"/>
    </source>
</evidence>
<dbReference type="InterPro" id="IPR011701">
    <property type="entry name" value="MFS"/>
</dbReference>
<dbReference type="EMBL" id="JAAKZH010000007">
    <property type="protein sequence ID" value="NGO65864.1"/>
    <property type="molecule type" value="Genomic_DNA"/>
</dbReference>
<comment type="subcellular location">
    <subcellularLocation>
        <location evidence="1">Cell membrane</location>
        <topology evidence="1">Multi-pass membrane protein</topology>
    </subcellularLocation>
</comment>
<dbReference type="PANTHER" id="PTHR23517">
    <property type="entry name" value="RESISTANCE PROTEIN MDTM, PUTATIVE-RELATED-RELATED"/>
    <property type="match status" value="1"/>
</dbReference>
<protein>
    <submittedName>
        <fullName evidence="9">MFS transporter</fullName>
    </submittedName>
</protein>
<organism evidence="9 10">
    <name type="scientific">Rhizobium daejeonense</name>
    <dbReference type="NCBI Taxonomy" id="240521"/>
    <lineage>
        <taxon>Bacteria</taxon>
        <taxon>Pseudomonadati</taxon>
        <taxon>Pseudomonadota</taxon>
        <taxon>Alphaproteobacteria</taxon>
        <taxon>Hyphomicrobiales</taxon>
        <taxon>Rhizobiaceae</taxon>
        <taxon>Rhizobium/Agrobacterium group</taxon>
        <taxon>Rhizobium</taxon>
    </lineage>
</organism>
<feature type="transmembrane region" description="Helical" evidence="7">
    <location>
        <begin position="371"/>
        <end position="392"/>
    </location>
</feature>
<keyword evidence="6 7" id="KW-0472">Membrane</keyword>
<feature type="transmembrane region" description="Helical" evidence="7">
    <location>
        <begin position="225"/>
        <end position="248"/>
    </location>
</feature>
<gene>
    <name evidence="9" type="ORF">G6N76_19500</name>
</gene>
<accession>A0A6M1RVW3</accession>
<dbReference type="SUPFAM" id="SSF103473">
    <property type="entry name" value="MFS general substrate transporter"/>
    <property type="match status" value="1"/>
</dbReference>
<evidence type="ECO:0000256" key="4">
    <source>
        <dbReference type="ARBA" id="ARBA00022692"/>
    </source>
</evidence>
<feature type="transmembrane region" description="Helical" evidence="7">
    <location>
        <begin position="343"/>
        <end position="365"/>
    </location>
</feature>
<feature type="transmembrane region" description="Helical" evidence="7">
    <location>
        <begin position="309"/>
        <end position="331"/>
    </location>
</feature>
<evidence type="ECO:0000256" key="6">
    <source>
        <dbReference type="ARBA" id="ARBA00023136"/>
    </source>
</evidence>
<evidence type="ECO:0000259" key="8">
    <source>
        <dbReference type="PROSITE" id="PS50850"/>
    </source>
</evidence>
<dbReference type="GO" id="GO:0022857">
    <property type="term" value="F:transmembrane transporter activity"/>
    <property type="evidence" value="ECO:0007669"/>
    <property type="project" value="InterPro"/>
</dbReference>
<feature type="transmembrane region" description="Helical" evidence="7">
    <location>
        <begin position="282"/>
        <end position="303"/>
    </location>
</feature>
<evidence type="ECO:0000256" key="2">
    <source>
        <dbReference type="ARBA" id="ARBA00022448"/>
    </source>
</evidence>
<feature type="domain" description="Major facilitator superfamily (MFS) profile" evidence="8">
    <location>
        <begin position="16"/>
        <end position="399"/>
    </location>
</feature>
<dbReference type="PANTHER" id="PTHR23517:SF13">
    <property type="entry name" value="MAJOR FACILITATOR SUPERFAMILY MFS_1"/>
    <property type="match status" value="1"/>
</dbReference>
<name>A0A6M1RVW3_9HYPH</name>
<dbReference type="AlphaFoldDB" id="A0A6M1RVW3"/>
<proteinExistence type="predicted"/>
<keyword evidence="4 7" id="KW-0812">Transmembrane</keyword>
<evidence type="ECO:0000256" key="5">
    <source>
        <dbReference type="ARBA" id="ARBA00022989"/>
    </source>
</evidence>
<keyword evidence="3" id="KW-1003">Cell membrane</keyword>
<feature type="transmembrane region" description="Helical" evidence="7">
    <location>
        <begin position="254"/>
        <end position="275"/>
    </location>
</feature>
<keyword evidence="2" id="KW-0813">Transport</keyword>
<dbReference type="InterPro" id="IPR050171">
    <property type="entry name" value="MFS_Transporters"/>
</dbReference>
<dbReference type="InterPro" id="IPR020846">
    <property type="entry name" value="MFS_dom"/>
</dbReference>